<dbReference type="PROSITE" id="PS51781">
    <property type="entry name" value="SH3B"/>
    <property type="match status" value="1"/>
</dbReference>
<evidence type="ECO:0000256" key="1">
    <source>
        <dbReference type="ARBA" id="ARBA00010646"/>
    </source>
</evidence>
<dbReference type="Pfam" id="PF01183">
    <property type="entry name" value="Glyco_hydro_25"/>
    <property type="match status" value="1"/>
</dbReference>
<dbReference type="GO" id="GO:0016052">
    <property type="term" value="P:carbohydrate catabolic process"/>
    <property type="evidence" value="ECO:0007669"/>
    <property type="project" value="TreeGrafter"/>
</dbReference>
<feature type="domain" description="SH3b" evidence="3">
    <location>
        <begin position="277"/>
        <end position="341"/>
    </location>
</feature>
<protein>
    <recommendedName>
        <fullName evidence="3">SH3b domain-containing protein</fullName>
    </recommendedName>
</protein>
<gene>
    <name evidence="4" type="ORF">BN488_02218</name>
</gene>
<dbReference type="GO" id="GO:0003796">
    <property type="term" value="F:lysozyme activity"/>
    <property type="evidence" value="ECO:0007669"/>
    <property type="project" value="InterPro"/>
</dbReference>
<dbReference type="Gene3D" id="2.30.30.40">
    <property type="entry name" value="SH3 Domains"/>
    <property type="match status" value="1"/>
</dbReference>
<proteinExistence type="inferred from homology"/>
<dbReference type="EMBL" id="CBBD010000050">
    <property type="protein sequence ID" value="CDA11191.1"/>
    <property type="molecule type" value="Genomic_DNA"/>
</dbReference>
<comment type="caution">
    <text evidence="4">The sequence shown here is derived from an EMBL/GenBank/DDBJ whole genome shotgun (WGS) entry which is preliminary data.</text>
</comment>
<dbReference type="CDD" id="cd06414">
    <property type="entry name" value="GH25_LytC-like"/>
    <property type="match status" value="1"/>
</dbReference>
<dbReference type="Proteomes" id="UP000017980">
    <property type="component" value="Unassembled WGS sequence"/>
</dbReference>
<dbReference type="PANTHER" id="PTHR34135:SF2">
    <property type="entry name" value="LYSOZYME"/>
    <property type="match status" value="1"/>
</dbReference>
<dbReference type="Pfam" id="PF08239">
    <property type="entry name" value="SH3_3"/>
    <property type="match status" value="1"/>
</dbReference>
<dbReference type="InterPro" id="IPR017853">
    <property type="entry name" value="GH"/>
</dbReference>
<dbReference type="SMART" id="SM00287">
    <property type="entry name" value="SH3b"/>
    <property type="match status" value="1"/>
</dbReference>
<evidence type="ECO:0000259" key="3">
    <source>
        <dbReference type="PROSITE" id="PS51781"/>
    </source>
</evidence>
<comment type="similarity">
    <text evidence="1">Belongs to the glycosyl hydrolase 25 family.</text>
</comment>
<dbReference type="InterPro" id="IPR003646">
    <property type="entry name" value="SH3-like_bac-type"/>
</dbReference>
<evidence type="ECO:0000256" key="2">
    <source>
        <dbReference type="SAM" id="MobiDB-lite"/>
    </source>
</evidence>
<dbReference type="SUPFAM" id="SSF51445">
    <property type="entry name" value="(Trans)glycosidases"/>
    <property type="match status" value="1"/>
</dbReference>
<dbReference type="Gene3D" id="3.20.20.80">
    <property type="entry name" value="Glycosidases"/>
    <property type="match status" value="1"/>
</dbReference>
<dbReference type="PROSITE" id="PS51904">
    <property type="entry name" value="GLYCOSYL_HYDROL_F25_2"/>
    <property type="match status" value="1"/>
</dbReference>
<reference evidence="4" key="1">
    <citation type="submission" date="2012-11" db="EMBL/GenBank/DDBJ databases">
        <title>Dependencies among metagenomic species, viruses, plasmids and units of genetic variation.</title>
        <authorList>
            <person name="Nielsen H.B."/>
            <person name="Almeida M."/>
            <person name="Juncker A.S."/>
            <person name="Rasmussen S."/>
            <person name="Li J."/>
            <person name="Sunagawa S."/>
            <person name="Plichta D."/>
            <person name="Gautier L."/>
            <person name="Le Chatelier E."/>
            <person name="Peletier E."/>
            <person name="Bonde I."/>
            <person name="Nielsen T."/>
            <person name="Manichanh C."/>
            <person name="Arumugam M."/>
            <person name="Batto J."/>
            <person name="Santos M.B.Q.D."/>
            <person name="Blom N."/>
            <person name="Borruel N."/>
            <person name="Burgdorf K.S."/>
            <person name="Boumezbeur F."/>
            <person name="Casellas F."/>
            <person name="Dore J."/>
            <person name="Guarner F."/>
            <person name="Hansen T."/>
            <person name="Hildebrand F."/>
            <person name="Kaas R.S."/>
            <person name="Kennedy S."/>
            <person name="Kristiansen K."/>
            <person name="Kultima J.R."/>
            <person name="Leonard P."/>
            <person name="Levenez F."/>
            <person name="Lund O."/>
            <person name="Moumen B."/>
            <person name="Le Paslier D."/>
            <person name="Pons N."/>
            <person name="Pedersen O."/>
            <person name="Prifti E."/>
            <person name="Qin J."/>
            <person name="Raes J."/>
            <person name="Tap J."/>
            <person name="Tims S."/>
            <person name="Ussery D.W."/>
            <person name="Yamada T."/>
            <person name="MetaHit consortium"/>
            <person name="Renault P."/>
            <person name="Sicheritz-Ponten T."/>
            <person name="Bork P."/>
            <person name="Wang J."/>
            <person name="Brunak S."/>
            <person name="Ehrlich S.D."/>
        </authorList>
    </citation>
    <scope>NUCLEOTIDE SEQUENCE [LARGE SCALE GENOMIC DNA]</scope>
</reference>
<name>R5XQW7_9FIRM</name>
<organism evidence="4 5">
    <name type="scientific">Intestinibacter bartlettii CAG:1329</name>
    <dbReference type="NCBI Taxonomy" id="1263063"/>
    <lineage>
        <taxon>Bacteria</taxon>
        <taxon>Bacillati</taxon>
        <taxon>Bacillota</taxon>
        <taxon>Clostridia</taxon>
        <taxon>Peptostreptococcales</taxon>
        <taxon>Peptostreptococcaceae</taxon>
        <taxon>Intestinibacter</taxon>
    </lineage>
</organism>
<dbReference type="GO" id="GO:0009253">
    <property type="term" value="P:peptidoglycan catabolic process"/>
    <property type="evidence" value="ECO:0007669"/>
    <property type="project" value="InterPro"/>
</dbReference>
<dbReference type="PANTHER" id="PTHR34135">
    <property type="entry name" value="LYSOZYME"/>
    <property type="match status" value="1"/>
</dbReference>
<evidence type="ECO:0000313" key="5">
    <source>
        <dbReference type="Proteomes" id="UP000017980"/>
    </source>
</evidence>
<dbReference type="GO" id="GO:0016998">
    <property type="term" value="P:cell wall macromolecule catabolic process"/>
    <property type="evidence" value="ECO:0007669"/>
    <property type="project" value="InterPro"/>
</dbReference>
<accession>R5XQW7</accession>
<dbReference type="InterPro" id="IPR002053">
    <property type="entry name" value="Glyco_hydro_25"/>
</dbReference>
<feature type="region of interest" description="Disordered" evidence="2">
    <location>
        <begin position="128"/>
        <end position="160"/>
    </location>
</feature>
<sequence length="586" mass="65116">MPSKLYEKIKEIVIDIRQAVLGIDVRDSIANSIEAMNEKTEDLSYRQDCLGNTFEKIILQDGHTDIEVIAARTCSDGTTYKTLSKRLDAIELMVKKIVKDLDDGIYDEISTEPEEPTSEKVKLWIPCTDDDKKEDDTPVTPPNPDEGELDPKPKPNEGDVVTVTGETKKAIYSVYWPDEPGQGGPTDCMGNKLIGYPDELTCAAPSSVKLGSKVLVKDTGTELDGKIFTVTDRGNAIMIKSDGTYIFDLCMKNETEANKFGMTYGNAVIGNIVTTTSKIATVKSSGLKVRSGPGTTYTQIAYVYKGYRFMILEEYTNSSWIKVDYNGKVAYVNGEYTNITTVTGKDDAQTGEDDNKDYVIDKNNPVLGIDVSHHNGDINWTKVKNAGVKFAIIRIGYGSRQSSGGVLDKQFVNNVKGAKAAGINIGVYFFSYASSLTKLKAEANWVIKKLNEYAGGTFSYPIYFDQEYDSLKNQGTYPNYKSKNPGKTVLTNYMTTFCTMLSEAGYYPGIYGNPDWFDNYINFSDIKGYPIWIAHYNVKKPSWTKSDYGIWQYGYDTISGISNKADADRGYVDYPALIKALHKNGF</sequence>
<evidence type="ECO:0000313" key="4">
    <source>
        <dbReference type="EMBL" id="CDA11191.1"/>
    </source>
</evidence>
<dbReference type="RefSeq" id="WP_022072348.1">
    <property type="nucleotide sequence ID" value="NZ_HF999329.1"/>
</dbReference>
<dbReference type="AlphaFoldDB" id="R5XQW7"/>